<proteinExistence type="predicted"/>
<reference evidence="1 2" key="1">
    <citation type="submission" date="2015-06" db="EMBL/GenBank/DDBJ databases">
        <title>Genome sequence of Mycobacterium kumamotonense strain Roo.</title>
        <authorList>
            <person name="Greninger A.L."/>
            <person name="Cunningham G."/>
            <person name="Miller S."/>
        </authorList>
    </citation>
    <scope>NUCLEOTIDE SEQUENCE [LARGE SCALE GENOMIC DNA]</scope>
    <source>
        <strain evidence="1 2">Roo</strain>
    </source>
</reference>
<dbReference type="AlphaFoldDB" id="A0A1B8SLA1"/>
<protein>
    <submittedName>
        <fullName evidence="1">Uncharacterized protein</fullName>
    </submittedName>
</protein>
<name>A0A1B8SLA1_9MYCO</name>
<dbReference type="Proteomes" id="UP000092668">
    <property type="component" value="Unassembled WGS sequence"/>
</dbReference>
<evidence type="ECO:0000313" key="2">
    <source>
        <dbReference type="Proteomes" id="UP000092668"/>
    </source>
</evidence>
<dbReference type="RefSeq" id="WP_065286781.1">
    <property type="nucleotide sequence ID" value="NZ_LFOE01000001.1"/>
</dbReference>
<sequence length="86" mass="9378">MNDALVLMVGCLAFFAINFLIVTGPVAVAAPSRKPRHTQYKSERPPGALVERLRQIHHDETPIFARLAEELGIDLAGFRPLDGAVA</sequence>
<accession>A0A1B8SLA1</accession>
<comment type="caution">
    <text evidence="1">The sequence shown here is derived from an EMBL/GenBank/DDBJ whole genome shotgun (WGS) entry which is preliminary data.</text>
</comment>
<evidence type="ECO:0000313" key="1">
    <source>
        <dbReference type="EMBL" id="OBY33508.1"/>
    </source>
</evidence>
<dbReference type="EMBL" id="LFOE01000001">
    <property type="protein sequence ID" value="OBY33508.1"/>
    <property type="molecule type" value="Genomic_DNA"/>
</dbReference>
<organism evidence="1 2">
    <name type="scientific">Mycolicibacter kumamotonensis</name>
    <dbReference type="NCBI Taxonomy" id="354243"/>
    <lineage>
        <taxon>Bacteria</taxon>
        <taxon>Bacillati</taxon>
        <taxon>Actinomycetota</taxon>
        <taxon>Actinomycetes</taxon>
        <taxon>Mycobacteriales</taxon>
        <taxon>Mycobacteriaceae</taxon>
        <taxon>Mycolicibacter</taxon>
    </lineage>
</organism>
<gene>
    <name evidence="1" type="ORF">ACT18_00765</name>
</gene>
<keyword evidence="2" id="KW-1185">Reference proteome</keyword>